<dbReference type="AlphaFoldDB" id="A0A371B4Y9"/>
<dbReference type="EMBL" id="QRGP01000002">
    <property type="protein sequence ID" value="RDV02481.1"/>
    <property type="molecule type" value="Genomic_DNA"/>
</dbReference>
<keyword evidence="4 8" id="KW-0378">Hydrolase</keyword>
<dbReference type="PROSITE" id="PS51257">
    <property type="entry name" value="PROKAR_LIPOPROTEIN"/>
    <property type="match status" value="1"/>
</dbReference>
<evidence type="ECO:0000256" key="1">
    <source>
        <dbReference type="ARBA" id="ARBA00006247"/>
    </source>
</evidence>
<organism evidence="8 9">
    <name type="scientific">Sphingorhabdus pulchriflava</name>
    <dbReference type="NCBI Taxonomy" id="2292257"/>
    <lineage>
        <taxon>Bacteria</taxon>
        <taxon>Pseudomonadati</taxon>
        <taxon>Pseudomonadota</taxon>
        <taxon>Alphaproteobacteria</taxon>
        <taxon>Sphingomonadales</taxon>
        <taxon>Sphingomonadaceae</taxon>
        <taxon>Sphingorhabdus</taxon>
    </lineage>
</organism>
<comment type="similarity">
    <text evidence="1">Belongs to the peptidase M20A family.</text>
</comment>
<dbReference type="GO" id="GO:0046872">
    <property type="term" value="F:metal ion binding"/>
    <property type="evidence" value="ECO:0007669"/>
    <property type="project" value="UniProtKB-KW"/>
</dbReference>
<dbReference type="PANTHER" id="PTHR45962">
    <property type="entry name" value="N-FATTY-ACYL-AMINO ACID SYNTHASE/HYDROLASE PM20D1"/>
    <property type="match status" value="1"/>
</dbReference>
<keyword evidence="9" id="KW-1185">Reference proteome</keyword>
<feature type="signal peptide" evidence="6">
    <location>
        <begin position="1"/>
        <end position="22"/>
    </location>
</feature>
<comment type="caution">
    <text evidence="8">The sequence shown here is derived from an EMBL/GenBank/DDBJ whole genome shotgun (WGS) entry which is preliminary data.</text>
</comment>
<dbReference type="Proteomes" id="UP000263833">
    <property type="component" value="Unassembled WGS sequence"/>
</dbReference>
<dbReference type="SUPFAM" id="SSF55031">
    <property type="entry name" value="Bacterial exopeptidase dimerisation domain"/>
    <property type="match status" value="1"/>
</dbReference>
<protein>
    <submittedName>
        <fullName evidence="8">M20/M25/M40 family metallo-hydrolase</fullName>
    </submittedName>
</protein>
<dbReference type="Pfam" id="PF07687">
    <property type="entry name" value="M20_dimer"/>
    <property type="match status" value="1"/>
</dbReference>
<evidence type="ECO:0000256" key="5">
    <source>
        <dbReference type="ARBA" id="ARBA00022833"/>
    </source>
</evidence>
<dbReference type="PANTHER" id="PTHR45962:SF1">
    <property type="entry name" value="N-FATTY-ACYL-AMINO ACID SYNTHASE_HYDROLASE PM20D1"/>
    <property type="match status" value="1"/>
</dbReference>
<dbReference type="PROSITE" id="PS00759">
    <property type="entry name" value="ARGE_DAPE_CPG2_2"/>
    <property type="match status" value="1"/>
</dbReference>
<reference evidence="9" key="1">
    <citation type="submission" date="2018-08" db="EMBL/GenBank/DDBJ databases">
        <authorList>
            <person name="Kim S.-J."/>
            <person name="Jung G.-Y."/>
        </authorList>
    </citation>
    <scope>NUCLEOTIDE SEQUENCE [LARGE SCALE GENOMIC DNA]</scope>
    <source>
        <strain evidence="9">GY_G</strain>
    </source>
</reference>
<dbReference type="SUPFAM" id="SSF53187">
    <property type="entry name" value="Zn-dependent exopeptidases"/>
    <property type="match status" value="1"/>
</dbReference>
<proteinExistence type="inferred from homology"/>
<dbReference type="GO" id="GO:0006508">
    <property type="term" value="P:proteolysis"/>
    <property type="evidence" value="ECO:0007669"/>
    <property type="project" value="UniProtKB-KW"/>
</dbReference>
<feature type="chain" id="PRO_5017052599" evidence="6">
    <location>
        <begin position="23"/>
        <end position="462"/>
    </location>
</feature>
<evidence type="ECO:0000259" key="7">
    <source>
        <dbReference type="Pfam" id="PF07687"/>
    </source>
</evidence>
<feature type="domain" description="Peptidase M20 dimerisation" evidence="7">
    <location>
        <begin position="213"/>
        <end position="354"/>
    </location>
</feature>
<dbReference type="InterPro" id="IPR001261">
    <property type="entry name" value="ArgE/DapE_CS"/>
</dbReference>
<dbReference type="RefSeq" id="WP_115549587.1">
    <property type="nucleotide sequence ID" value="NZ_QRGP01000002.1"/>
</dbReference>
<dbReference type="Pfam" id="PF01546">
    <property type="entry name" value="Peptidase_M20"/>
    <property type="match status" value="1"/>
</dbReference>
<name>A0A371B4Y9_9SPHN</name>
<keyword evidence="6" id="KW-0732">Signal</keyword>
<dbReference type="InterPro" id="IPR047177">
    <property type="entry name" value="Pept_M20A"/>
</dbReference>
<evidence type="ECO:0000256" key="2">
    <source>
        <dbReference type="ARBA" id="ARBA00022670"/>
    </source>
</evidence>
<dbReference type="Gene3D" id="1.10.150.900">
    <property type="match status" value="1"/>
</dbReference>
<evidence type="ECO:0000256" key="4">
    <source>
        <dbReference type="ARBA" id="ARBA00022801"/>
    </source>
</evidence>
<evidence type="ECO:0000256" key="3">
    <source>
        <dbReference type="ARBA" id="ARBA00022723"/>
    </source>
</evidence>
<evidence type="ECO:0000256" key="6">
    <source>
        <dbReference type="SAM" id="SignalP"/>
    </source>
</evidence>
<accession>A0A371B4Y9</accession>
<dbReference type="Gene3D" id="3.40.630.10">
    <property type="entry name" value="Zn peptidases"/>
    <property type="match status" value="1"/>
</dbReference>
<dbReference type="InterPro" id="IPR002933">
    <property type="entry name" value="Peptidase_M20"/>
</dbReference>
<sequence length="462" mass="49700">MRKSVSAMAAALLACVASQAIAAERPNRQAERDLFAKIVEIPTVEGRTAEFKKLTALLTAEFRKAGITNVVVKDHDGTQTLIARWSAAKPSGKKPILLMAHMDVVEAKDSDWKNPPFKFREEGGWYLGRGANDNKAGLTGILIALQYLKAEGFQPTRDLIVLFTGDEETTGNGARRAATEWRSLIDAEYGLNSDAGGGSVYKDGRPELFAMQIAEKTYADFKLTATNRGGHSSAPRQDNAIYALSNALSALEAHRFPPMINDATRAGFSLLAEKDGGQYGELIKRYLADPTDRETADLVEANDPGSTRTRCVATMLSGGHAPNALPQKAEANVNCRIFPGVKVEEVRQQLQALAGPDVAVAAVEGSQTPETAPTPIRQDVLDAYKAAVATRFKGAPVVPYQSAGATDGAFLRANGIPVYGFGGLWGIVGEREGAHGLDERVYADGFHDQIPIWMDMLKRVAG</sequence>
<dbReference type="OrthoDB" id="9809784at2"/>
<keyword evidence="5" id="KW-0862">Zinc</keyword>
<dbReference type="PROSITE" id="PS00758">
    <property type="entry name" value="ARGE_DAPE_CPG2_1"/>
    <property type="match status" value="1"/>
</dbReference>
<gene>
    <name evidence="8" type="ORF">DXH95_10910</name>
</gene>
<dbReference type="InterPro" id="IPR036264">
    <property type="entry name" value="Bact_exopeptidase_dim_dom"/>
</dbReference>
<dbReference type="InterPro" id="IPR011650">
    <property type="entry name" value="Peptidase_M20_dimer"/>
</dbReference>
<dbReference type="Gene3D" id="3.30.70.360">
    <property type="match status" value="1"/>
</dbReference>
<keyword evidence="2" id="KW-0645">Protease</keyword>
<dbReference type="GO" id="GO:0008233">
    <property type="term" value="F:peptidase activity"/>
    <property type="evidence" value="ECO:0007669"/>
    <property type="project" value="UniProtKB-KW"/>
</dbReference>
<evidence type="ECO:0000313" key="9">
    <source>
        <dbReference type="Proteomes" id="UP000263833"/>
    </source>
</evidence>
<dbReference type="NCBIfam" id="NF006596">
    <property type="entry name" value="PRK09133.1"/>
    <property type="match status" value="1"/>
</dbReference>
<evidence type="ECO:0000313" key="8">
    <source>
        <dbReference type="EMBL" id="RDV02481.1"/>
    </source>
</evidence>
<keyword evidence="3" id="KW-0479">Metal-binding</keyword>